<accession>A0A2A6CW96</accession>
<proteinExistence type="predicted"/>
<sequence length="142" mass="16452">MPDIGMDNEMKATLETNNEWEHTKQEQDSGTDSRLIGKVARERIKQGYEAGNAYPADIGQDKNTSKAIDAFETERKSDRRRNLHRKELVIKVDTQVSNIYKDLIEIRMEFTNNQGYVYINKSTELVVKDENKKILYRLSAPV</sequence>
<reference evidence="3" key="1">
    <citation type="journal article" date="2008" name="Nat. Genet.">
        <title>The Pristionchus pacificus genome provides a unique perspective on nematode lifestyle and parasitism.</title>
        <authorList>
            <person name="Dieterich C."/>
            <person name="Clifton S.W."/>
            <person name="Schuster L.N."/>
            <person name="Chinwalla A."/>
            <person name="Delehaunty K."/>
            <person name="Dinkelacker I."/>
            <person name="Fulton L."/>
            <person name="Fulton R."/>
            <person name="Godfrey J."/>
            <person name="Minx P."/>
            <person name="Mitreva M."/>
            <person name="Roeseler W."/>
            <person name="Tian H."/>
            <person name="Witte H."/>
            <person name="Yang S.P."/>
            <person name="Wilson R.K."/>
            <person name="Sommer R.J."/>
        </authorList>
    </citation>
    <scope>NUCLEOTIDE SEQUENCE [LARGE SCALE GENOMIC DNA]</scope>
    <source>
        <strain evidence="3">PS312</strain>
    </source>
</reference>
<evidence type="ECO:0000256" key="1">
    <source>
        <dbReference type="SAM" id="MobiDB-lite"/>
    </source>
</evidence>
<protein>
    <submittedName>
        <fullName evidence="2">Uncharacterized protein</fullName>
    </submittedName>
</protein>
<reference evidence="2" key="2">
    <citation type="submission" date="2022-06" db="UniProtKB">
        <authorList>
            <consortium name="EnsemblMetazoa"/>
        </authorList>
    </citation>
    <scope>IDENTIFICATION</scope>
    <source>
        <strain evidence="2">PS312</strain>
    </source>
</reference>
<evidence type="ECO:0000313" key="3">
    <source>
        <dbReference type="Proteomes" id="UP000005239"/>
    </source>
</evidence>
<dbReference type="AlphaFoldDB" id="A0A2A6CW96"/>
<gene>
    <name evidence="2" type="primary">WBGene00282497</name>
</gene>
<dbReference type="EnsemblMetazoa" id="PPA44128.1">
    <property type="protein sequence ID" value="PPA44128.1"/>
    <property type="gene ID" value="WBGene00282497"/>
</dbReference>
<name>A0A2A6CW96_PRIPA</name>
<evidence type="ECO:0000313" key="2">
    <source>
        <dbReference type="EnsemblMetazoa" id="PPA44128.1"/>
    </source>
</evidence>
<feature type="region of interest" description="Disordered" evidence="1">
    <location>
        <begin position="1"/>
        <end position="35"/>
    </location>
</feature>
<accession>A0A8R1UZH5</accession>
<organism evidence="2 3">
    <name type="scientific">Pristionchus pacificus</name>
    <name type="common">Parasitic nematode worm</name>
    <dbReference type="NCBI Taxonomy" id="54126"/>
    <lineage>
        <taxon>Eukaryota</taxon>
        <taxon>Metazoa</taxon>
        <taxon>Ecdysozoa</taxon>
        <taxon>Nematoda</taxon>
        <taxon>Chromadorea</taxon>
        <taxon>Rhabditida</taxon>
        <taxon>Rhabditina</taxon>
        <taxon>Diplogasteromorpha</taxon>
        <taxon>Diplogasteroidea</taxon>
        <taxon>Neodiplogasteridae</taxon>
        <taxon>Pristionchus</taxon>
    </lineage>
</organism>
<keyword evidence="3" id="KW-1185">Reference proteome</keyword>
<dbReference type="Proteomes" id="UP000005239">
    <property type="component" value="Unassembled WGS sequence"/>
</dbReference>